<protein>
    <recommendedName>
        <fullName evidence="2">Protein kinase domain-containing protein</fullName>
    </recommendedName>
</protein>
<sequence>MTSSYYSLRSHSEQNVKTQSINLQESPTRQNDSFLSPTLFSKFKKLNTFTPSKPKGKSKQEKSSKRRATQKKLTNESYQTPNPCTENLDEANVDTPNLETNQTAAVPIIDEESPFLEPQSCLTEEKDPSQKSVLITDDFEIYEQDLFPNETLEPEKPADLEEAKENDNPSMEEPPTRSVDGDRPVLSDIPVSNFPEYKHVKDGFTITSSPTAILYKKISYPMKVLQINLFKSVPNFASALAPLSPSTPRDIPTHVHSSKLTRKLVFPTPTQESLPIDIPEQISPKEKTDFNYQLRPRPTPKPQSRSLPKDGLLITESKFILKNHPLDDELIEYIMLQIANGVDTMHSVGIFHRDLKPENILIDERNQIKISDFGLATCHKSSFEFKCGSAKYMSYECMNNTDTAYSTAANDIWSLGIVFINLVVCKNPWLKPTPRDIHFKYHLVDPHDTDSFQELFQFTLQFAMFLKKLFQLEADRPKSFELQLLIRSLQRKFVNLQK</sequence>
<evidence type="ECO:0000259" key="2">
    <source>
        <dbReference type="PROSITE" id="PS50011"/>
    </source>
</evidence>
<dbReference type="Pfam" id="PF00069">
    <property type="entry name" value="Pkinase"/>
    <property type="match status" value="1"/>
</dbReference>
<feature type="compositionally biased region" description="Polar residues" evidence="1">
    <location>
        <begin position="1"/>
        <end position="39"/>
    </location>
</feature>
<proteinExistence type="predicted"/>
<feature type="region of interest" description="Disordered" evidence="1">
    <location>
        <begin position="1"/>
        <end position="92"/>
    </location>
</feature>
<dbReference type="SMART" id="SM00220">
    <property type="entry name" value="S_TKc"/>
    <property type="match status" value="1"/>
</dbReference>
<feature type="compositionally biased region" description="Polar residues" evidence="1">
    <location>
        <begin position="71"/>
        <end position="85"/>
    </location>
</feature>
<dbReference type="InterPro" id="IPR008271">
    <property type="entry name" value="Ser/Thr_kinase_AS"/>
</dbReference>
<dbReference type="PANTHER" id="PTHR24345">
    <property type="entry name" value="SERINE/THREONINE-PROTEIN KINASE PLK"/>
    <property type="match status" value="1"/>
</dbReference>
<dbReference type="PROSITE" id="PS00108">
    <property type="entry name" value="PROTEIN_KINASE_ST"/>
    <property type="match status" value="1"/>
</dbReference>
<feature type="domain" description="Protein kinase" evidence="2">
    <location>
        <begin position="183"/>
        <end position="494"/>
    </location>
</feature>
<accession>A0AAD5ULG5</accession>
<name>A0AAD5ULG5_9FUNG</name>
<feature type="region of interest" description="Disordered" evidence="1">
    <location>
        <begin position="147"/>
        <end position="184"/>
    </location>
</feature>
<comment type="caution">
    <text evidence="3">The sequence shown here is derived from an EMBL/GenBank/DDBJ whole genome shotgun (WGS) entry which is preliminary data.</text>
</comment>
<organism evidence="3 4">
    <name type="scientific">Boothiomyces macroporosus</name>
    <dbReference type="NCBI Taxonomy" id="261099"/>
    <lineage>
        <taxon>Eukaryota</taxon>
        <taxon>Fungi</taxon>
        <taxon>Fungi incertae sedis</taxon>
        <taxon>Chytridiomycota</taxon>
        <taxon>Chytridiomycota incertae sedis</taxon>
        <taxon>Chytridiomycetes</taxon>
        <taxon>Rhizophydiales</taxon>
        <taxon>Terramycetaceae</taxon>
        <taxon>Boothiomyces</taxon>
    </lineage>
</organism>
<dbReference type="InterPro" id="IPR011009">
    <property type="entry name" value="Kinase-like_dom_sf"/>
</dbReference>
<evidence type="ECO:0000313" key="4">
    <source>
        <dbReference type="Proteomes" id="UP001210925"/>
    </source>
</evidence>
<dbReference type="EMBL" id="JADGKB010000025">
    <property type="protein sequence ID" value="KAJ3258631.1"/>
    <property type="molecule type" value="Genomic_DNA"/>
</dbReference>
<reference evidence="3" key="1">
    <citation type="submission" date="2020-05" db="EMBL/GenBank/DDBJ databases">
        <title>Phylogenomic resolution of chytrid fungi.</title>
        <authorList>
            <person name="Stajich J.E."/>
            <person name="Amses K."/>
            <person name="Simmons R."/>
            <person name="Seto K."/>
            <person name="Myers J."/>
            <person name="Bonds A."/>
            <person name="Quandt C.A."/>
            <person name="Barry K."/>
            <person name="Liu P."/>
            <person name="Grigoriev I."/>
            <person name="Longcore J.E."/>
            <person name="James T.Y."/>
        </authorList>
    </citation>
    <scope>NUCLEOTIDE SEQUENCE</scope>
    <source>
        <strain evidence="3">PLAUS21</strain>
    </source>
</reference>
<dbReference type="AlphaFoldDB" id="A0AAD5ULG5"/>
<dbReference type="GO" id="GO:0005524">
    <property type="term" value="F:ATP binding"/>
    <property type="evidence" value="ECO:0007669"/>
    <property type="project" value="InterPro"/>
</dbReference>
<gene>
    <name evidence="3" type="ORF">HK103_003420</name>
</gene>
<dbReference type="GO" id="GO:0005634">
    <property type="term" value="C:nucleus"/>
    <property type="evidence" value="ECO:0007669"/>
    <property type="project" value="TreeGrafter"/>
</dbReference>
<dbReference type="InterPro" id="IPR000719">
    <property type="entry name" value="Prot_kinase_dom"/>
</dbReference>
<dbReference type="PROSITE" id="PS50011">
    <property type="entry name" value="PROTEIN_KINASE_DOM"/>
    <property type="match status" value="1"/>
</dbReference>
<evidence type="ECO:0000313" key="3">
    <source>
        <dbReference type="EMBL" id="KAJ3258631.1"/>
    </source>
</evidence>
<evidence type="ECO:0000256" key="1">
    <source>
        <dbReference type="SAM" id="MobiDB-lite"/>
    </source>
</evidence>
<dbReference type="SUPFAM" id="SSF56112">
    <property type="entry name" value="Protein kinase-like (PK-like)"/>
    <property type="match status" value="1"/>
</dbReference>
<feature type="compositionally biased region" description="Basic and acidic residues" evidence="1">
    <location>
        <begin position="153"/>
        <end position="167"/>
    </location>
</feature>
<dbReference type="Gene3D" id="1.10.510.10">
    <property type="entry name" value="Transferase(Phosphotransferase) domain 1"/>
    <property type="match status" value="1"/>
</dbReference>
<dbReference type="Proteomes" id="UP001210925">
    <property type="component" value="Unassembled WGS sequence"/>
</dbReference>
<keyword evidence="4" id="KW-1185">Reference proteome</keyword>
<dbReference type="GO" id="GO:0004672">
    <property type="term" value="F:protein kinase activity"/>
    <property type="evidence" value="ECO:0007669"/>
    <property type="project" value="InterPro"/>
</dbReference>